<dbReference type="Pfam" id="PF00097">
    <property type="entry name" value="zf-C3HC4"/>
    <property type="match status" value="1"/>
</dbReference>
<dbReference type="Ensembl" id="ENSSVLT00005014368.1">
    <property type="protein sequence ID" value="ENSSVLP00005012977.1"/>
    <property type="gene ID" value="ENSSVLG00005010294.1"/>
</dbReference>
<dbReference type="SMART" id="SM00184">
    <property type="entry name" value="RING"/>
    <property type="match status" value="1"/>
</dbReference>
<dbReference type="Gene3D" id="3.30.40.10">
    <property type="entry name" value="Zinc/RING finger domain, C3HC4 (zinc finger)"/>
    <property type="match status" value="1"/>
</dbReference>
<proteinExistence type="predicted"/>
<evidence type="ECO:0000259" key="5">
    <source>
        <dbReference type="PROSITE" id="PS50089"/>
    </source>
</evidence>
<dbReference type="InterPro" id="IPR047126">
    <property type="entry name" value="RNF141-like"/>
</dbReference>
<dbReference type="PROSITE" id="PS00518">
    <property type="entry name" value="ZF_RING_1"/>
    <property type="match status" value="1"/>
</dbReference>
<evidence type="ECO:0000313" key="7">
    <source>
        <dbReference type="Proteomes" id="UP000694564"/>
    </source>
</evidence>
<name>A0A8D2BDK8_SCIVU</name>
<evidence type="ECO:0000256" key="2">
    <source>
        <dbReference type="ARBA" id="ARBA00022771"/>
    </source>
</evidence>
<keyword evidence="7" id="KW-1185">Reference proteome</keyword>
<dbReference type="InterPro" id="IPR001841">
    <property type="entry name" value="Znf_RING"/>
</dbReference>
<accession>A0A8D2BDK8</accession>
<reference evidence="6" key="1">
    <citation type="submission" date="2025-08" db="UniProtKB">
        <authorList>
            <consortium name="Ensembl"/>
        </authorList>
    </citation>
    <scope>IDENTIFICATION</scope>
</reference>
<dbReference type="InterPro" id="IPR013083">
    <property type="entry name" value="Znf_RING/FYVE/PHD"/>
</dbReference>
<protein>
    <recommendedName>
        <fullName evidence="5">RING-type domain-containing protein</fullName>
    </recommendedName>
</protein>
<reference evidence="6" key="2">
    <citation type="submission" date="2025-09" db="UniProtKB">
        <authorList>
            <consortium name="Ensembl"/>
        </authorList>
    </citation>
    <scope>IDENTIFICATION</scope>
</reference>
<dbReference type="InterPro" id="IPR018957">
    <property type="entry name" value="Znf_C3HC4_RING-type"/>
</dbReference>
<dbReference type="PROSITE" id="PS50089">
    <property type="entry name" value="ZF_RING_2"/>
    <property type="match status" value="1"/>
</dbReference>
<dbReference type="SUPFAM" id="SSF57850">
    <property type="entry name" value="RING/U-box"/>
    <property type="match status" value="1"/>
</dbReference>
<evidence type="ECO:0000256" key="1">
    <source>
        <dbReference type="ARBA" id="ARBA00022723"/>
    </source>
</evidence>
<organism evidence="6 7">
    <name type="scientific">Sciurus vulgaris</name>
    <name type="common">Eurasian red squirrel</name>
    <dbReference type="NCBI Taxonomy" id="55149"/>
    <lineage>
        <taxon>Eukaryota</taxon>
        <taxon>Metazoa</taxon>
        <taxon>Chordata</taxon>
        <taxon>Craniata</taxon>
        <taxon>Vertebrata</taxon>
        <taxon>Euteleostomi</taxon>
        <taxon>Mammalia</taxon>
        <taxon>Eutheria</taxon>
        <taxon>Euarchontoglires</taxon>
        <taxon>Glires</taxon>
        <taxon>Rodentia</taxon>
        <taxon>Sciuromorpha</taxon>
        <taxon>Sciuridae</taxon>
        <taxon>Sciurinae</taxon>
        <taxon>Sciurini</taxon>
        <taxon>Sciurus</taxon>
    </lineage>
</organism>
<keyword evidence="1" id="KW-0479">Metal-binding</keyword>
<evidence type="ECO:0000313" key="6">
    <source>
        <dbReference type="Ensembl" id="ENSSVLP00005012977.1"/>
    </source>
</evidence>
<evidence type="ECO:0000256" key="4">
    <source>
        <dbReference type="PROSITE-ProRule" id="PRU00175"/>
    </source>
</evidence>
<keyword evidence="3" id="KW-0862">Zinc</keyword>
<dbReference type="AlphaFoldDB" id="A0A8D2BDK8"/>
<evidence type="ECO:0000256" key="3">
    <source>
        <dbReference type="ARBA" id="ARBA00022833"/>
    </source>
</evidence>
<dbReference type="GeneTree" id="ENSGT01050000247848"/>
<dbReference type="GO" id="GO:0008270">
    <property type="term" value="F:zinc ion binding"/>
    <property type="evidence" value="ECO:0007669"/>
    <property type="project" value="UniProtKB-KW"/>
</dbReference>
<dbReference type="OrthoDB" id="128536at2759"/>
<dbReference type="InterPro" id="IPR017907">
    <property type="entry name" value="Znf_RING_CS"/>
</dbReference>
<dbReference type="Proteomes" id="UP000694564">
    <property type="component" value="Chromosome 7"/>
</dbReference>
<keyword evidence="2 4" id="KW-0863">Zinc-finger</keyword>
<dbReference type="PANTHER" id="PTHR12109">
    <property type="entry name" value="RING FINGER PROTEIN 141-RELATED"/>
    <property type="match status" value="1"/>
</dbReference>
<feature type="domain" description="RING-type" evidence="5">
    <location>
        <begin position="16"/>
        <end position="58"/>
    </location>
</feature>
<sequence length="98" mass="11410">MVGGFRKRLLEVEIICPVCLELIFNPIFLSCSHIFCFDCIRDWLTIRGDLVLTCPLCRRENKTPVMEELHVGALTLLMPVGSWTVKTEFKRVQRRKTQ</sequence>